<dbReference type="InterPro" id="IPR000757">
    <property type="entry name" value="Beta-glucanase-like"/>
</dbReference>
<organism evidence="6 7">
    <name type="scientific">Rhizoctonia solani</name>
    <dbReference type="NCBI Taxonomy" id="456999"/>
    <lineage>
        <taxon>Eukaryota</taxon>
        <taxon>Fungi</taxon>
        <taxon>Dikarya</taxon>
        <taxon>Basidiomycota</taxon>
        <taxon>Agaricomycotina</taxon>
        <taxon>Agaricomycetes</taxon>
        <taxon>Cantharellales</taxon>
        <taxon>Ceratobasidiaceae</taxon>
        <taxon>Rhizoctonia</taxon>
    </lineage>
</organism>
<evidence type="ECO:0000256" key="1">
    <source>
        <dbReference type="ARBA" id="ARBA00022729"/>
    </source>
</evidence>
<name>A0A8H2X657_9AGAM</name>
<evidence type="ECO:0000256" key="3">
    <source>
        <dbReference type="ARBA" id="ARBA00023295"/>
    </source>
</evidence>
<sequence length="334" mass="36231">MEPFSNILRTKPNLQGWDNSSLSNILSNVTLYNGNASAHDFVLEKGNIFNTNQNGGELVLTLTEANGGTRISSTRYVHYGTITALIRTSKWAGVVTAFITMSDVKDEVDWEWPGTQVTEAQTNYFWLGHADYSAGHGTTVKDLSDTYVNYHNYTIDWQEQELTWLIDGKVVRTLKKADTLTNGKHNLNPRFTGNLTFFFFGSNQGRYEYPSTPSRVQLSLWPAGINTSAPGTIEWAGGMINWQDPDYIAAGQFSAIVKEVSVKCAPLTGVTNASAMTSYTYSGNDSTGVPAVQVTNQSTLLGGAIPGASVGPSFWFGLGAGMLCAVAGVFSTVL</sequence>
<dbReference type="EMBL" id="CAJMWQ010000976">
    <property type="protein sequence ID" value="CAE6418933.1"/>
    <property type="molecule type" value="Genomic_DNA"/>
</dbReference>
<dbReference type="PANTHER" id="PTHR10963:SF22">
    <property type="entry name" value="GLYCOSIDASE CRH2-RELATED"/>
    <property type="match status" value="1"/>
</dbReference>
<evidence type="ECO:0000256" key="2">
    <source>
        <dbReference type="ARBA" id="ARBA00022801"/>
    </source>
</evidence>
<dbReference type="GO" id="GO:0009277">
    <property type="term" value="C:fungal-type cell wall"/>
    <property type="evidence" value="ECO:0007669"/>
    <property type="project" value="TreeGrafter"/>
</dbReference>
<comment type="caution">
    <text evidence="6">The sequence shown here is derived from an EMBL/GenBank/DDBJ whole genome shotgun (WGS) entry which is preliminary data.</text>
</comment>
<protein>
    <recommendedName>
        <fullName evidence="5">GH16 domain-containing protein</fullName>
    </recommendedName>
</protein>
<dbReference type="PANTHER" id="PTHR10963">
    <property type="entry name" value="GLYCOSYL HYDROLASE-RELATED"/>
    <property type="match status" value="1"/>
</dbReference>
<dbReference type="GO" id="GO:0031505">
    <property type="term" value="P:fungal-type cell wall organization"/>
    <property type="evidence" value="ECO:0007669"/>
    <property type="project" value="TreeGrafter"/>
</dbReference>
<dbReference type="GO" id="GO:0004553">
    <property type="term" value="F:hydrolase activity, hydrolyzing O-glycosyl compounds"/>
    <property type="evidence" value="ECO:0007669"/>
    <property type="project" value="InterPro"/>
</dbReference>
<dbReference type="GO" id="GO:0005975">
    <property type="term" value="P:carbohydrate metabolic process"/>
    <property type="evidence" value="ECO:0007669"/>
    <property type="project" value="InterPro"/>
</dbReference>
<keyword evidence="4" id="KW-0812">Transmembrane</keyword>
<proteinExistence type="predicted"/>
<keyword evidence="1" id="KW-0732">Signal</keyword>
<evidence type="ECO:0000256" key="4">
    <source>
        <dbReference type="SAM" id="Phobius"/>
    </source>
</evidence>
<keyword evidence="3" id="KW-0326">Glycosidase</keyword>
<dbReference type="SUPFAM" id="SSF49899">
    <property type="entry name" value="Concanavalin A-like lectins/glucanases"/>
    <property type="match status" value="1"/>
</dbReference>
<dbReference type="PROSITE" id="PS51762">
    <property type="entry name" value="GH16_2"/>
    <property type="match status" value="1"/>
</dbReference>
<feature type="domain" description="GH16" evidence="5">
    <location>
        <begin position="15"/>
        <end position="251"/>
    </location>
</feature>
<feature type="transmembrane region" description="Helical" evidence="4">
    <location>
        <begin position="314"/>
        <end position="333"/>
    </location>
</feature>
<keyword evidence="2" id="KW-0378">Hydrolase</keyword>
<evidence type="ECO:0000313" key="6">
    <source>
        <dbReference type="EMBL" id="CAE6418933.1"/>
    </source>
</evidence>
<keyword evidence="4" id="KW-0472">Membrane</keyword>
<dbReference type="Proteomes" id="UP000663826">
    <property type="component" value="Unassembled WGS sequence"/>
</dbReference>
<gene>
    <name evidence="6" type="ORF">RDB_LOCUS46303</name>
</gene>
<dbReference type="InterPro" id="IPR050546">
    <property type="entry name" value="Glycosyl_Hydrlase_16"/>
</dbReference>
<evidence type="ECO:0000313" key="7">
    <source>
        <dbReference type="Proteomes" id="UP000663826"/>
    </source>
</evidence>
<dbReference type="AlphaFoldDB" id="A0A8H2X657"/>
<reference evidence="6" key="1">
    <citation type="submission" date="2021-01" db="EMBL/GenBank/DDBJ databases">
        <authorList>
            <person name="Kaushik A."/>
        </authorList>
    </citation>
    <scope>NUCLEOTIDE SEQUENCE</scope>
    <source>
        <strain evidence="6">AG1-1B</strain>
    </source>
</reference>
<dbReference type="InterPro" id="IPR013320">
    <property type="entry name" value="ConA-like_dom_sf"/>
</dbReference>
<dbReference type="GO" id="GO:0016757">
    <property type="term" value="F:glycosyltransferase activity"/>
    <property type="evidence" value="ECO:0007669"/>
    <property type="project" value="TreeGrafter"/>
</dbReference>
<keyword evidence="4" id="KW-1133">Transmembrane helix</keyword>
<accession>A0A8H2X657</accession>
<dbReference type="Gene3D" id="2.60.120.200">
    <property type="match status" value="1"/>
</dbReference>
<dbReference type="Pfam" id="PF00722">
    <property type="entry name" value="Glyco_hydro_16"/>
    <property type="match status" value="1"/>
</dbReference>
<evidence type="ECO:0000259" key="5">
    <source>
        <dbReference type="PROSITE" id="PS51762"/>
    </source>
</evidence>